<feature type="compositionally biased region" description="Basic residues" evidence="1">
    <location>
        <begin position="68"/>
        <end position="77"/>
    </location>
</feature>
<gene>
    <name evidence="2" type="ORF">H8717_05920</name>
</gene>
<reference evidence="2 3" key="1">
    <citation type="submission" date="2020-08" db="EMBL/GenBank/DDBJ databases">
        <title>Genome public.</title>
        <authorList>
            <person name="Liu C."/>
            <person name="Sun Q."/>
        </authorList>
    </citation>
    <scope>NUCLEOTIDE SEQUENCE [LARGE SCALE GENOMIC DNA]</scope>
    <source>
        <strain evidence="2 3">BX1</strain>
    </source>
</reference>
<name>A0ABR7NID3_9FIRM</name>
<dbReference type="Proteomes" id="UP000658131">
    <property type="component" value="Unassembled WGS sequence"/>
</dbReference>
<dbReference type="RefSeq" id="WP_262399514.1">
    <property type="nucleotide sequence ID" value="NZ_JACRTB010000007.1"/>
</dbReference>
<comment type="caution">
    <text evidence="2">The sequence shown here is derived from an EMBL/GenBank/DDBJ whole genome shotgun (WGS) entry which is preliminary data.</text>
</comment>
<accession>A0ABR7NID3</accession>
<evidence type="ECO:0000313" key="3">
    <source>
        <dbReference type="Proteomes" id="UP000658131"/>
    </source>
</evidence>
<organism evidence="2 3">
    <name type="scientific">Yanshouia hominis</name>
    <dbReference type="NCBI Taxonomy" id="2763673"/>
    <lineage>
        <taxon>Bacteria</taxon>
        <taxon>Bacillati</taxon>
        <taxon>Bacillota</taxon>
        <taxon>Clostridia</taxon>
        <taxon>Eubacteriales</taxon>
        <taxon>Oscillospiraceae</taxon>
        <taxon>Yanshouia</taxon>
    </lineage>
</organism>
<evidence type="ECO:0000256" key="1">
    <source>
        <dbReference type="SAM" id="MobiDB-lite"/>
    </source>
</evidence>
<protein>
    <submittedName>
        <fullName evidence="2">Uncharacterized protein</fullName>
    </submittedName>
</protein>
<feature type="compositionally biased region" description="Basic and acidic residues" evidence="1">
    <location>
        <begin position="1"/>
        <end position="15"/>
    </location>
</feature>
<feature type="region of interest" description="Disordered" evidence="1">
    <location>
        <begin position="1"/>
        <end position="96"/>
    </location>
</feature>
<feature type="compositionally biased region" description="Low complexity" evidence="1">
    <location>
        <begin position="39"/>
        <end position="59"/>
    </location>
</feature>
<evidence type="ECO:0000313" key="2">
    <source>
        <dbReference type="EMBL" id="MBC8575950.1"/>
    </source>
</evidence>
<dbReference type="EMBL" id="JACRTB010000007">
    <property type="protein sequence ID" value="MBC8575950.1"/>
    <property type="molecule type" value="Genomic_DNA"/>
</dbReference>
<keyword evidence="3" id="KW-1185">Reference proteome</keyword>
<proteinExistence type="predicted"/>
<sequence length="96" mass="10104">MKHVEGHRFPNEKGRTMQVSDRAAGGGNPRRLRGGTEAGGAAAPGGRPRKALPQAGQPAPAAPEHRAQRTNRLKKRTILGVGAAGRKNGRNIITAR</sequence>